<name>W7AH14_9APIC</name>
<evidence type="ECO:0000313" key="3">
    <source>
        <dbReference type="EMBL" id="EUD64551.1"/>
    </source>
</evidence>
<dbReference type="Proteomes" id="UP000030640">
    <property type="component" value="Unassembled WGS sequence"/>
</dbReference>
<organism evidence="3 4">
    <name type="scientific">Plasmodium inui San Antonio 1</name>
    <dbReference type="NCBI Taxonomy" id="1237626"/>
    <lineage>
        <taxon>Eukaryota</taxon>
        <taxon>Sar</taxon>
        <taxon>Alveolata</taxon>
        <taxon>Apicomplexa</taxon>
        <taxon>Aconoidasida</taxon>
        <taxon>Haemosporida</taxon>
        <taxon>Plasmodiidae</taxon>
        <taxon>Plasmodium</taxon>
        <taxon>Plasmodium (Plasmodium)</taxon>
    </lineage>
</organism>
<dbReference type="RefSeq" id="XP_008818862.1">
    <property type="nucleotide sequence ID" value="XM_008820640.1"/>
</dbReference>
<keyword evidence="2" id="KW-0472">Membrane</keyword>
<proteinExistence type="predicted"/>
<dbReference type="OrthoDB" id="380651at2759"/>
<feature type="transmembrane region" description="Helical" evidence="2">
    <location>
        <begin position="16"/>
        <end position="35"/>
    </location>
</feature>
<gene>
    <name evidence="3" type="ORF">C922_05067</name>
</gene>
<accession>W7AH14</accession>
<reference evidence="3 4" key="1">
    <citation type="submission" date="2013-02" db="EMBL/GenBank/DDBJ databases">
        <title>The Genome Sequence of Plasmodium inui San Antonio 1.</title>
        <authorList>
            <consortium name="The Broad Institute Genome Sequencing Platform"/>
            <consortium name="The Broad Institute Genome Sequencing Center for Infectious Disease"/>
            <person name="Neafsey D."/>
            <person name="Cheeseman I."/>
            <person name="Volkman S."/>
            <person name="Adams J."/>
            <person name="Walker B."/>
            <person name="Young S.K."/>
            <person name="Zeng Q."/>
            <person name="Gargeya S."/>
            <person name="Fitzgerald M."/>
            <person name="Haas B."/>
            <person name="Abouelleil A."/>
            <person name="Alvarado L."/>
            <person name="Arachchi H.M."/>
            <person name="Berlin A.M."/>
            <person name="Chapman S.B."/>
            <person name="Dewar J."/>
            <person name="Goldberg J."/>
            <person name="Griggs A."/>
            <person name="Gujja S."/>
            <person name="Hansen M."/>
            <person name="Howarth C."/>
            <person name="Imamovic A."/>
            <person name="Larimer J."/>
            <person name="McCowan C."/>
            <person name="Murphy C."/>
            <person name="Neiman D."/>
            <person name="Pearson M."/>
            <person name="Priest M."/>
            <person name="Roberts A."/>
            <person name="Saif S."/>
            <person name="Shea T."/>
            <person name="Sisk P."/>
            <person name="Sykes S."/>
            <person name="Wortman J."/>
            <person name="Nusbaum C."/>
            <person name="Birren B."/>
        </authorList>
    </citation>
    <scope>NUCLEOTIDE SEQUENCE [LARGE SCALE GENOMIC DNA]</scope>
    <source>
        <strain evidence="3 4">San Antonio 1</strain>
    </source>
</reference>
<dbReference type="VEuPathDB" id="PlasmoDB:C922_05067"/>
<feature type="region of interest" description="Disordered" evidence="1">
    <location>
        <begin position="98"/>
        <end position="137"/>
    </location>
</feature>
<sequence>MATVKEYISRGRKKKIPIFVNIYVVTFLIWALQCFNNNVRFCFTNNSCEDNGRYCNTEGTLPKGVKRRSLGQRGSLFGPEMEILGDTVVNYLLRDIKGNRNDNKNERKPEVVEPEYDPPHRENPHRNHYDNNNEKSNCETPEVMSYYIPGGTSDRNQMMQRTYYPPPGVPRGMGYSVPRDKSMIGYLRRFLLQQELFASPLLNKMAPIILLMFLYYVIQATIGSFRHLIAIYFVAKVLRMLYNNSDSS</sequence>
<evidence type="ECO:0000256" key="1">
    <source>
        <dbReference type="SAM" id="MobiDB-lite"/>
    </source>
</evidence>
<evidence type="ECO:0000256" key="2">
    <source>
        <dbReference type="SAM" id="Phobius"/>
    </source>
</evidence>
<keyword evidence="2" id="KW-0812">Transmembrane</keyword>
<dbReference type="AlphaFoldDB" id="W7AH14"/>
<evidence type="ECO:0000313" key="4">
    <source>
        <dbReference type="Proteomes" id="UP000030640"/>
    </source>
</evidence>
<keyword evidence="2" id="KW-1133">Transmembrane helix</keyword>
<keyword evidence="4" id="KW-1185">Reference proteome</keyword>
<dbReference type="EMBL" id="KI965495">
    <property type="protein sequence ID" value="EUD64551.1"/>
    <property type="molecule type" value="Genomic_DNA"/>
</dbReference>
<dbReference type="GeneID" id="20040341"/>
<protein>
    <submittedName>
        <fullName evidence="3">Uncharacterized protein</fullName>
    </submittedName>
</protein>